<dbReference type="InterPro" id="IPR013783">
    <property type="entry name" value="Ig-like_fold"/>
</dbReference>
<dbReference type="Pfam" id="PF09118">
    <property type="entry name" value="GO-like_E_set"/>
    <property type="match status" value="1"/>
</dbReference>
<dbReference type="Pfam" id="PF07250">
    <property type="entry name" value="Glyoxal_oxid_N"/>
    <property type="match status" value="1"/>
</dbReference>
<feature type="transmembrane region" description="Helical" evidence="3">
    <location>
        <begin position="175"/>
        <end position="196"/>
    </location>
</feature>
<feature type="compositionally biased region" description="Pro residues" evidence="2">
    <location>
        <begin position="376"/>
        <end position="521"/>
    </location>
</feature>
<feature type="compositionally biased region" description="Pro residues" evidence="2">
    <location>
        <begin position="534"/>
        <end position="562"/>
    </location>
</feature>
<dbReference type="PANTHER" id="PTHR32208:SF21">
    <property type="entry name" value="LOW QUALITY PROTEIN: ALDEHYDE OXIDASE GLOX-LIKE"/>
    <property type="match status" value="1"/>
</dbReference>
<dbReference type="Gene3D" id="2.130.10.80">
    <property type="entry name" value="Galactose oxidase/kelch, beta-propeller"/>
    <property type="match status" value="1"/>
</dbReference>
<dbReference type="InterPro" id="IPR014756">
    <property type="entry name" value="Ig_E-set"/>
</dbReference>
<proteinExistence type="predicted"/>
<dbReference type="InterPro" id="IPR015202">
    <property type="entry name" value="GO-like_E_set"/>
</dbReference>
<organism evidence="6 7">
    <name type="scientific">Chlamydomonas reinhardtii</name>
    <name type="common">Chlamydomonas smithii</name>
    <dbReference type="NCBI Taxonomy" id="3055"/>
    <lineage>
        <taxon>Eukaryota</taxon>
        <taxon>Viridiplantae</taxon>
        <taxon>Chlorophyta</taxon>
        <taxon>core chlorophytes</taxon>
        <taxon>Chlorophyceae</taxon>
        <taxon>CS clade</taxon>
        <taxon>Chlamydomonadales</taxon>
        <taxon>Chlamydomonadaceae</taxon>
        <taxon>Chlamydomonas</taxon>
    </lineage>
</organism>
<dbReference type="EMBL" id="CM008978">
    <property type="protein sequence ID" value="PNW70733.1"/>
    <property type="molecule type" value="Genomic_DNA"/>
</dbReference>
<keyword evidence="3" id="KW-0472">Membrane</keyword>
<keyword evidence="1" id="KW-0732">Signal</keyword>
<feature type="compositionally biased region" description="Pro residues" evidence="2">
    <location>
        <begin position="203"/>
        <end position="233"/>
    </location>
</feature>
<dbReference type="KEGG" id="cre:CHLRE_17g732350v5"/>
<feature type="compositionally biased region" description="Pro residues" evidence="2">
    <location>
        <begin position="292"/>
        <end position="305"/>
    </location>
</feature>
<feature type="compositionally biased region" description="Low complexity" evidence="2">
    <location>
        <begin position="134"/>
        <end position="143"/>
    </location>
</feature>
<feature type="region of interest" description="Disordered" evidence="2">
    <location>
        <begin position="134"/>
        <end position="172"/>
    </location>
</feature>
<feature type="region of interest" description="Disordered" evidence="2">
    <location>
        <begin position="1"/>
        <end position="46"/>
    </location>
</feature>
<name>A0A2K3CR29_CHLRE</name>
<evidence type="ECO:0000313" key="7">
    <source>
        <dbReference type="Proteomes" id="UP000006906"/>
    </source>
</evidence>
<dbReference type="AlphaFoldDB" id="A0A2K3CR29"/>
<feature type="compositionally biased region" description="Pro residues" evidence="2">
    <location>
        <begin position="320"/>
        <end position="367"/>
    </location>
</feature>
<evidence type="ECO:0000259" key="4">
    <source>
        <dbReference type="Pfam" id="PF07250"/>
    </source>
</evidence>
<dbReference type="InterPro" id="IPR037293">
    <property type="entry name" value="Gal_Oxidase_central_sf"/>
</dbReference>
<feature type="domain" description="Galactose oxidase-like Early set" evidence="5">
    <location>
        <begin position="983"/>
        <end position="1082"/>
    </location>
</feature>
<dbReference type="PaxDb" id="3055-EDO97403"/>
<reference evidence="6 7" key="1">
    <citation type="journal article" date="2007" name="Science">
        <title>The Chlamydomonas genome reveals the evolution of key animal and plant functions.</title>
        <authorList>
            <person name="Merchant S.S."/>
            <person name="Prochnik S.E."/>
            <person name="Vallon O."/>
            <person name="Harris E.H."/>
            <person name="Karpowicz S.J."/>
            <person name="Witman G.B."/>
            <person name="Terry A."/>
            <person name="Salamov A."/>
            <person name="Fritz-Laylin L.K."/>
            <person name="Marechal-Drouard L."/>
            <person name="Marshall W.F."/>
            <person name="Qu L.H."/>
            <person name="Nelson D.R."/>
            <person name="Sanderfoot A.A."/>
            <person name="Spalding M.H."/>
            <person name="Kapitonov V.V."/>
            <person name="Ren Q."/>
            <person name="Ferris P."/>
            <person name="Lindquist E."/>
            <person name="Shapiro H."/>
            <person name="Lucas S.M."/>
            <person name="Grimwood J."/>
            <person name="Schmutz J."/>
            <person name="Cardol P."/>
            <person name="Cerutti H."/>
            <person name="Chanfreau G."/>
            <person name="Chen C.L."/>
            <person name="Cognat V."/>
            <person name="Croft M.T."/>
            <person name="Dent R."/>
            <person name="Dutcher S."/>
            <person name="Fernandez E."/>
            <person name="Fukuzawa H."/>
            <person name="Gonzalez-Ballester D."/>
            <person name="Gonzalez-Halphen D."/>
            <person name="Hallmann A."/>
            <person name="Hanikenne M."/>
            <person name="Hippler M."/>
            <person name="Inwood W."/>
            <person name="Jabbari K."/>
            <person name="Kalanon M."/>
            <person name="Kuras R."/>
            <person name="Lefebvre P.A."/>
            <person name="Lemaire S.D."/>
            <person name="Lobanov A.V."/>
            <person name="Lohr M."/>
            <person name="Manuell A."/>
            <person name="Meier I."/>
            <person name="Mets L."/>
            <person name="Mittag M."/>
            <person name="Mittelmeier T."/>
            <person name="Moroney J.V."/>
            <person name="Moseley J."/>
            <person name="Napoli C."/>
            <person name="Nedelcu A.M."/>
            <person name="Niyogi K."/>
            <person name="Novoselov S.V."/>
            <person name="Paulsen I.T."/>
            <person name="Pazour G."/>
            <person name="Purton S."/>
            <person name="Ral J.P."/>
            <person name="Riano-Pachon D.M."/>
            <person name="Riekhof W."/>
            <person name="Rymarquis L."/>
            <person name="Schroda M."/>
            <person name="Stern D."/>
            <person name="Umen J."/>
            <person name="Willows R."/>
            <person name="Wilson N."/>
            <person name="Zimmer S.L."/>
            <person name="Allmer J."/>
            <person name="Balk J."/>
            <person name="Bisova K."/>
            <person name="Chen C.J."/>
            <person name="Elias M."/>
            <person name="Gendler K."/>
            <person name="Hauser C."/>
            <person name="Lamb M.R."/>
            <person name="Ledford H."/>
            <person name="Long J.C."/>
            <person name="Minagawa J."/>
            <person name="Page M.D."/>
            <person name="Pan J."/>
            <person name="Pootakham W."/>
            <person name="Roje S."/>
            <person name="Rose A."/>
            <person name="Stahlberg E."/>
            <person name="Terauchi A.M."/>
            <person name="Yang P."/>
            <person name="Ball S."/>
            <person name="Bowler C."/>
            <person name="Dieckmann C.L."/>
            <person name="Gladyshev V.N."/>
            <person name="Green P."/>
            <person name="Jorgensen R."/>
            <person name="Mayfield S."/>
            <person name="Mueller-Roeber B."/>
            <person name="Rajamani S."/>
            <person name="Sayre R.T."/>
            <person name="Brokstein P."/>
            <person name="Dubchak I."/>
            <person name="Goodstein D."/>
            <person name="Hornick L."/>
            <person name="Huang Y.W."/>
            <person name="Jhaveri J."/>
            <person name="Luo Y."/>
            <person name="Martinez D."/>
            <person name="Ngau W.C."/>
            <person name="Otillar B."/>
            <person name="Poliakov A."/>
            <person name="Porter A."/>
            <person name="Szajkowski L."/>
            <person name="Werner G."/>
            <person name="Zhou K."/>
            <person name="Grigoriev I.V."/>
            <person name="Rokhsar D.S."/>
            <person name="Grossman A.R."/>
        </authorList>
    </citation>
    <scope>NUCLEOTIDE SEQUENCE [LARGE SCALE GENOMIC DNA]</scope>
    <source>
        <strain evidence="7">CC-503</strain>
        <strain evidence="6">CC-503 cw92 mt+</strain>
    </source>
</reference>
<feature type="compositionally biased region" description="Low complexity" evidence="2">
    <location>
        <begin position="152"/>
        <end position="164"/>
    </location>
</feature>
<dbReference type="RefSeq" id="XP_042914906.1">
    <property type="nucleotide sequence ID" value="XM_043072447.1"/>
</dbReference>
<dbReference type="RefSeq" id="XP_042914907.1">
    <property type="nucleotide sequence ID" value="XM_043072448.1"/>
</dbReference>
<evidence type="ECO:0000256" key="2">
    <source>
        <dbReference type="SAM" id="MobiDB-lite"/>
    </source>
</evidence>
<evidence type="ECO:0000256" key="1">
    <source>
        <dbReference type="ARBA" id="ARBA00022729"/>
    </source>
</evidence>
<evidence type="ECO:0000313" key="6">
    <source>
        <dbReference type="EMBL" id="PNW70733.1"/>
    </source>
</evidence>
<evidence type="ECO:0000259" key="5">
    <source>
        <dbReference type="Pfam" id="PF09118"/>
    </source>
</evidence>
<dbReference type="InterPro" id="IPR009880">
    <property type="entry name" value="Glyoxal_oxidase_N"/>
</dbReference>
<dbReference type="InterPro" id="IPR011043">
    <property type="entry name" value="Gal_Oxase/kelch_b-propeller"/>
</dbReference>
<protein>
    <recommendedName>
        <fullName evidence="8">Galactose oxidase-like Early set domain-containing protein</fullName>
    </recommendedName>
</protein>
<dbReference type="PANTHER" id="PTHR32208">
    <property type="entry name" value="SECRETED PROTEIN-RELATED"/>
    <property type="match status" value="1"/>
</dbReference>
<dbReference type="Proteomes" id="UP000006906">
    <property type="component" value="Chromosome 17"/>
</dbReference>
<dbReference type="OrthoDB" id="2019572at2759"/>
<keyword evidence="7" id="KW-1185">Reference proteome</keyword>
<dbReference type="SUPFAM" id="SSF50965">
    <property type="entry name" value="Galactose oxidase, central domain"/>
    <property type="match status" value="1"/>
</dbReference>
<feature type="domain" description="Glyoxal oxidase N-terminal" evidence="4">
    <location>
        <begin position="630"/>
        <end position="957"/>
    </location>
</feature>
<feature type="compositionally biased region" description="Basic residues" evidence="2">
    <location>
        <begin position="306"/>
        <end position="319"/>
    </location>
</feature>
<keyword evidence="3" id="KW-1133">Transmembrane helix</keyword>
<feature type="region of interest" description="Disordered" evidence="2">
    <location>
        <begin position="196"/>
        <end position="565"/>
    </location>
</feature>
<feature type="compositionally biased region" description="Low complexity" evidence="2">
    <location>
        <begin position="21"/>
        <end position="31"/>
    </location>
</feature>
<dbReference type="Gramene" id="PNW70733">
    <property type="protein sequence ID" value="PNW70733"/>
    <property type="gene ID" value="CHLRE_17g732350v5"/>
</dbReference>
<dbReference type="CDD" id="cd02851">
    <property type="entry name" value="E_set_GO_C"/>
    <property type="match status" value="1"/>
</dbReference>
<reference evidence="6" key="2">
    <citation type="submission" date="2017-07" db="EMBL/GenBank/DDBJ databases">
        <title>WGS assembly of Chlamydomonas reinhardtii.</title>
        <authorList>
            <consortium name="Chlamydomonas Annotation Team"/>
            <consortium name="JGI Annotation Team"/>
            <person name="Merchant S.S."/>
            <person name="Prochnik S.E."/>
            <person name="Vallon O."/>
            <person name="Harris E.H."/>
            <person name="Karpowicz S.J."/>
            <person name="Witman G.B."/>
            <person name="Terry A."/>
            <person name="Salamov A."/>
            <person name="Fritz-Laylin L.K."/>
            <person name="Marechal-Drouard L."/>
            <person name="Marshall W.F."/>
            <person name="Qu L.H."/>
            <person name="Nelson D.R."/>
            <person name="Sanderfoot A.A."/>
            <person name="Spalding M.H."/>
            <person name="Kapitonov V.V."/>
            <person name="Ren Q."/>
            <person name="Ferris P."/>
            <person name="Lindquist E."/>
            <person name="Shapiro H."/>
            <person name="Lucas S.M."/>
            <person name="Grimwood J."/>
            <person name="Schmutz J."/>
            <person name="Grigoriev I.V."/>
            <person name="Rokhsar D.S."/>
        </authorList>
    </citation>
    <scope>NUCLEOTIDE SEQUENCE</scope>
    <source>
        <strain evidence="6">CC-503 cw92 mt+</strain>
    </source>
</reference>
<feature type="compositionally biased region" description="Pro residues" evidence="2">
    <location>
        <begin position="244"/>
        <end position="257"/>
    </location>
</feature>
<dbReference type="EMBL" id="CM008978">
    <property type="protein sequence ID" value="PNW70734.1"/>
    <property type="molecule type" value="Genomic_DNA"/>
</dbReference>
<dbReference type="ExpressionAtlas" id="A0A2K3CR29">
    <property type="expression patterns" value="baseline and differential"/>
</dbReference>
<gene>
    <name evidence="6" type="ORF">CHLRE_17g732350v5</name>
</gene>
<sequence length="1109" mass="116930">MGTVTTRCRERGVPNPDDDAVAGGQQAAFGVSPCSTSGRDRTNNHNDAARAHTSELQQALGAGSIRAALTTDSLPSCRGQAGMPTADREHASGGIAVGAMSCNNYRRSHVVAPCPAVGASTSASCGSSECPQRRQQQQEQRQQGPRCKRVRGAAADGGSRSGYSHQAQAKRPRRMGWAALLTLLALSLMSCLGLAAGQQASPSPSPAPAPTATAPRPPSPAPVAPRPPLPRPPIGGASNATAVPRPPPLLATPPPSPLTVATPGPVPAPMPGDSTDSADAPTAALIGGGNPSPRPPRPPPKPPSPPKKKKKKVKVKKRPPPPGPPLPPLPPRPQTPPPPPPAQSPMSPSPPRPPPSPPPPRPPPPVVTPASRPADSSPPLPPRPPPPPPSPSPPSPSPPSPSPPSPSPPSPSPPSPRPPSPRPPSPSPPSPSPPSPRPPSPRPPSPPPPSPPPPSPPPPSPPPPSPPPPSPPPPSPSPPTPSPPPPPSTVLTSPSPPPSPPPPRPPSPPPPRPPPPRPPLPGTGGPKPSGDAFPPTPPDAPLFPPLSPSPPALMRPPSPPLADPTVIGRYEQVGRGMIVAVHMAAIPGTDRYLFMERPSGYHPDGSHNIAGFFDLAARSYTHIYSPDGLFCCGHTMLDTGDVLIVGGHQANAGYPDGMKSVRTFNKSCTDLNLRKVNEMRWRRWYPTPTLLPSGKVMIMGGTQGVGAGTANNPFWELYDPPTNNVTQFGMYPYYLDKSEQIYYPFNYVLPSGYMFTFCGRSGYILDYTTNKWRQDVPRLRGYATTQFPYTGTSVMLGLYPENGYEVDVVLFGGQKEAANKDLSLIANRGVNRIKLTYDAPNQNYTFTEGWAYENMVMGRVMPDSVLLPNGKVVILNGANTGLAGDSASGGDSRANYPVLFAELYDPDKPLGDRIRRLAPTKIARMYHSTACLTTNGTIIVAGCDRCYRFTVTPGVDFEPSPTSKAEYRVEIMSPPFFYFDSLKPTITSLQSDVVPYAQPFTLTYSFPTPGQRLSRVVLVAPCSCTHSFNTHQRLIGLEIMGKSDADGVVIVRGPPNINVAPPGMYMIFLLNGDVYGAAKWVTLVRPNPGEPGFVGVGIPYPDPVPAQPI</sequence>
<keyword evidence="3" id="KW-0812">Transmembrane</keyword>
<evidence type="ECO:0008006" key="8">
    <source>
        <dbReference type="Google" id="ProtNLM"/>
    </source>
</evidence>
<dbReference type="Gramene" id="PNW70734">
    <property type="protein sequence ID" value="PNW70734"/>
    <property type="gene ID" value="CHLRE_17g732350v5"/>
</dbReference>
<dbReference type="GeneID" id="5727038"/>
<dbReference type="Gene3D" id="2.60.40.10">
    <property type="entry name" value="Immunoglobulins"/>
    <property type="match status" value="1"/>
</dbReference>
<dbReference type="STRING" id="3055.A0A2K3CR29"/>
<feature type="compositionally biased region" description="Low complexity" evidence="2">
    <location>
        <begin position="273"/>
        <end position="284"/>
    </location>
</feature>
<dbReference type="SUPFAM" id="SSF81296">
    <property type="entry name" value="E set domains"/>
    <property type="match status" value="1"/>
</dbReference>
<accession>A0A2K3CR29</accession>
<evidence type="ECO:0000256" key="3">
    <source>
        <dbReference type="SAM" id="Phobius"/>
    </source>
</evidence>